<evidence type="ECO:0000313" key="1">
    <source>
        <dbReference type="EMBL" id="KAF6326402.1"/>
    </source>
</evidence>
<name>A0A7J7VMK4_PIPKU</name>
<gene>
    <name evidence="1" type="ORF">mPipKuh1_008397</name>
</gene>
<protein>
    <submittedName>
        <fullName evidence="1">Uncharacterized protein</fullName>
    </submittedName>
</protein>
<reference evidence="1 2" key="1">
    <citation type="journal article" date="2020" name="Nature">
        <title>Six reference-quality genomes reveal evolution of bat adaptations.</title>
        <authorList>
            <person name="Jebb D."/>
            <person name="Huang Z."/>
            <person name="Pippel M."/>
            <person name="Hughes G.M."/>
            <person name="Lavrichenko K."/>
            <person name="Devanna P."/>
            <person name="Winkler S."/>
            <person name="Jermiin L.S."/>
            <person name="Skirmuntt E.C."/>
            <person name="Katzourakis A."/>
            <person name="Burkitt-Gray L."/>
            <person name="Ray D.A."/>
            <person name="Sullivan K.A.M."/>
            <person name="Roscito J.G."/>
            <person name="Kirilenko B.M."/>
            <person name="Davalos L.M."/>
            <person name="Corthals A.P."/>
            <person name="Power M.L."/>
            <person name="Jones G."/>
            <person name="Ransome R.D."/>
            <person name="Dechmann D.K.N."/>
            <person name="Locatelli A.G."/>
            <person name="Puechmaille S.J."/>
            <person name="Fedrigo O."/>
            <person name="Jarvis E.D."/>
            <person name="Hiller M."/>
            <person name="Vernes S.C."/>
            <person name="Myers E.W."/>
            <person name="Teeling E.C."/>
        </authorList>
    </citation>
    <scope>NUCLEOTIDE SEQUENCE [LARGE SCALE GENOMIC DNA]</scope>
    <source>
        <strain evidence="1">MPipKuh1</strain>
        <tissue evidence="1">Flight muscle</tissue>
    </source>
</reference>
<sequence>MGTAPPFPDFCLLLIDLRLMWKILVFLSGLATVRCEKGLNLMPEWAHVAQEPGTLRNLGENLPPCHLLGALRRLWTFLSQAAWTKARVLHSMPGDKSLFFADDATLAEGMCFPHQSYTPDSLYKNRTVISPTYFREVFIFLLTHRRLPSSCFLFSFLSVCLLMGPLEFPTTGVCSFHPCCITSRVPLVPLNSETSRELQGLHHLHAVCPVAGTFHRWP</sequence>
<dbReference type="AlphaFoldDB" id="A0A7J7VMK4"/>
<comment type="caution">
    <text evidence="1">The sequence shown here is derived from an EMBL/GenBank/DDBJ whole genome shotgun (WGS) entry which is preliminary data.</text>
</comment>
<dbReference type="Proteomes" id="UP000558488">
    <property type="component" value="Unassembled WGS sequence"/>
</dbReference>
<evidence type="ECO:0000313" key="2">
    <source>
        <dbReference type="Proteomes" id="UP000558488"/>
    </source>
</evidence>
<dbReference type="EMBL" id="JACAGB010000014">
    <property type="protein sequence ID" value="KAF6326402.1"/>
    <property type="molecule type" value="Genomic_DNA"/>
</dbReference>
<proteinExistence type="predicted"/>
<accession>A0A7J7VMK4</accession>
<keyword evidence="2" id="KW-1185">Reference proteome</keyword>
<organism evidence="1 2">
    <name type="scientific">Pipistrellus kuhlii</name>
    <name type="common">Kuhl's pipistrelle</name>
    <dbReference type="NCBI Taxonomy" id="59472"/>
    <lineage>
        <taxon>Eukaryota</taxon>
        <taxon>Metazoa</taxon>
        <taxon>Chordata</taxon>
        <taxon>Craniata</taxon>
        <taxon>Vertebrata</taxon>
        <taxon>Euteleostomi</taxon>
        <taxon>Mammalia</taxon>
        <taxon>Eutheria</taxon>
        <taxon>Laurasiatheria</taxon>
        <taxon>Chiroptera</taxon>
        <taxon>Yangochiroptera</taxon>
        <taxon>Vespertilionidae</taxon>
        <taxon>Pipistrellus</taxon>
    </lineage>
</organism>